<keyword evidence="4" id="KW-0472">Membrane</keyword>
<dbReference type="RefSeq" id="WP_237874088.1">
    <property type="nucleotide sequence ID" value="NZ_JAKLTR010000010.1"/>
</dbReference>
<evidence type="ECO:0000313" key="8">
    <source>
        <dbReference type="EMBL" id="MCG2615835.1"/>
    </source>
</evidence>
<feature type="domain" description="RagB/SusD" evidence="6">
    <location>
        <begin position="348"/>
        <end position="489"/>
    </location>
</feature>
<dbReference type="InterPro" id="IPR012944">
    <property type="entry name" value="SusD_RagB_dom"/>
</dbReference>
<protein>
    <submittedName>
        <fullName evidence="8">RagB/SusD family nutrient uptake outer membrane protein</fullName>
    </submittedName>
</protein>
<evidence type="ECO:0000256" key="5">
    <source>
        <dbReference type="ARBA" id="ARBA00023237"/>
    </source>
</evidence>
<name>A0ABS9KU72_9BACT</name>
<dbReference type="InterPro" id="IPR011990">
    <property type="entry name" value="TPR-like_helical_dom_sf"/>
</dbReference>
<evidence type="ECO:0000256" key="4">
    <source>
        <dbReference type="ARBA" id="ARBA00023136"/>
    </source>
</evidence>
<dbReference type="InterPro" id="IPR033985">
    <property type="entry name" value="SusD-like_N"/>
</dbReference>
<evidence type="ECO:0000259" key="7">
    <source>
        <dbReference type="Pfam" id="PF14322"/>
    </source>
</evidence>
<evidence type="ECO:0000256" key="2">
    <source>
        <dbReference type="ARBA" id="ARBA00006275"/>
    </source>
</evidence>
<reference evidence="8" key="1">
    <citation type="submission" date="2022-01" db="EMBL/GenBank/DDBJ databases">
        <authorList>
            <person name="Jo J.-H."/>
            <person name="Im W.-T."/>
        </authorList>
    </citation>
    <scope>NUCLEOTIDE SEQUENCE</scope>
    <source>
        <strain evidence="8">NA20</strain>
    </source>
</reference>
<dbReference type="Pfam" id="PF07980">
    <property type="entry name" value="SusD_RagB"/>
    <property type="match status" value="1"/>
</dbReference>
<dbReference type="CDD" id="cd08977">
    <property type="entry name" value="SusD"/>
    <property type="match status" value="1"/>
</dbReference>
<dbReference type="EMBL" id="JAKLTR010000010">
    <property type="protein sequence ID" value="MCG2615835.1"/>
    <property type="molecule type" value="Genomic_DNA"/>
</dbReference>
<dbReference type="Proteomes" id="UP001165367">
    <property type="component" value="Unassembled WGS sequence"/>
</dbReference>
<dbReference type="Pfam" id="PF14322">
    <property type="entry name" value="SusD-like_3"/>
    <property type="match status" value="1"/>
</dbReference>
<evidence type="ECO:0000256" key="1">
    <source>
        <dbReference type="ARBA" id="ARBA00004442"/>
    </source>
</evidence>
<keyword evidence="9" id="KW-1185">Reference proteome</keyword>
<sequence length="489" mass="53662">MRQFLYTLSIVTFLGATSCQKKVTDNVIPNDRVSSDLAFSTTQKIESAVAGGYNSLQDLNFLSGRALVYIDLQGEDIFDRGNFFGDLPRFNMLSNNGIPAGVWNAGYSAIATANRNIAGIEANASLLTSARIKVLIAESKFIRAVSLFYLVNFFAQPFVFTPEASHAGIPLILQSFSSNDPAGNKPRSTVAEVYTQIIKDLQEALTDLPVQQDDLYSTKTRATKASATALLARTYLYKNDYANAKTLSKQIIDGLYGTFALQPTPNGAFGTGNFQTSETIWSIPNSVNDNPNTNNSLPQHYNRSGRADLAVSKSFTNTVTNPYFATDDRRRTTMLIESAALPGYFFTTKYTDPQTRADWAPIIRYAEILLTYAEATARLATGVDADAIAATNLVRDRSRVSAPAYTVASFTTKDELINAIAGERRIELAFEGHRLWDILRVKGNVTNKYDNNGVTLLPVQIFGSDKSIMPIPQAEIDKSKGVLTQNKGY</sequence>
<comment type="subcellular location">
    <subcellularLocation>
        <location evidence="1">Cell outer membrane</location>
    </subcellularLocation>
</comment>
<keyword evidence="3" id="KW-0732">Signal</keyword>
<gene>
    <name evidence="8" type="ORF">LZZ85_16185</name>
</gene>
<evidence type="ECO:0000259" key="6">
    <source>
        <dbReference type="Pfam" id="PF07980"/>
    </source>
</evidence>
<comment type="similarity">
    <text evidence="2">Belongs to the SusD family.</text>
</comment>
<dbReference type="SUPFAM" id="SSF48452">
    <property type="entry name" value="TPR-like"/>
    <property type="match status" value="1"/>
</dbReference>
<comment type="caution">
    <text evidence="8">The sequence shown here is derived from an EMBL/GenBank/DDBJ whole genome shotgun (WGS) entry which is preliminary data.</text>
</comment>
<proteinExistence type="inferred from homology"/>
<keyword evidence="5" id="KW-0998">Cell outer membrane</keyword>
<accession>A0ABS9KU72</accession>
<dbReference type="PROSITE" id="PS51257">
    <property type="entry name" value="PROKAR_LIPOPROTEIN"/>
    <property type="match status" value="1"/>
</dbReference>
<evidence type="ECO:0000256" key="3">
    <source>
        <dbReference type="ARBA" id="ARBA00022729"/>
    </source>
</evidence>
<organism evidence="8 9">
    <name type="scientific">Terrimonas ginsenosidimutans</name>
    <dbReference type="NCBI Taxonomy" id="2908004"/>
    <lineage>
        <taxon>Bacteria</taxon>
        <taxon>Pseudomonadati</taxon>
        <taxon>Bacteroidota</taxon>
        <taxon>Chitinophagia</taxon>
        <taxon>Chitinophagales</taxon>
        <taxon>Chitinophagaceae</taxon>
        <taxon>Terrimonas</taxon>
    </lineage>
</organism>
<feature type="domain" description="SusD-like N-terminal" evidence="7">
    <location>
        <begin position="96"/>
        <end position="236"/>
    </location>
</feature>
<evidence type="ECO:0000313" key="9">
    <source>
        <dbReference type="Proteomes" id="UP001165367"/>
    </source>
</evidence>
<dbReference type="Gene3D" id="1.25.40.390">
    <property type="match status" value="1"/>
</dbReference>